<feature type="compositionally biased region" description="Polar residues" evidence="9">
    <location>
        <begin position="1226"/>
        <end position="1255"/>
    </location>
</feature>
<dbReference type="GO" id="GO:0000139">
    <property type="term" value="C:Golgi membrane"/>
    <property type="evidence" value="ECO:0007669"/>
    <property type="project" value="UniProtKB-SubCell"/>
</dbReference>
<feature type="region of interest" description="Disordered" evidence="9">
    <location>
        <begin position="1896"/>
        <end position="1922"/>
    </location>
</feature>
<feature type="region of interest" description="Disordered" evidence="9">
    <location>
        <begin position="1202"/>
        <end position="1296"/>
    </location>
</feature>
<feature type="region of interest" description="Disordered" evidence="9">
    <location>
        <begin position="657"/>
        <end position="712"/>
    </location>
</feature>
<feature type="region of interest" description="Disordered" evidence="9">
    <location>
        <begin position="726"/>
        <end position="783"/>
    </location>
</feature>
<dbReference type="GO" id="GO:0006891">
    <property type="term" value="P:intra-Golgi vesicle-mediated transport"/>
    <property type="evidence" value="ECO:0007669"/>
    <property type="project" value="TreeGrafter"/>
</dbReference>
<keyword evidence="7" id="KW-0472">Membrane</keyword>
<keyword evidence="5" id="KW-0653">Protein transport</keyword>
<feature type="region of interest" description="Disordered" evidence="9">
    <location>
        <begin position="1693"/>
        <end position="1805"/>
    </location>
</feature>
<feature type="region of interest" description="Disordered" evidence="9">
    <location>
        <begin position="828"/>
        <end position="858"/>
    </location>
</feature>
<dbReference type="WBParaSite" id="MCU_000297-RA">
    <property type="protein sequence ID" value="MCU_000297-RA"/>
    <property type="gene ID" value="MCU_000297"/>
</dbReference>
<name>A0A5K3EG79_MESCO</name>
<feature type="compositionally biased region" description="Polar residues" evidence="9">
    <location>
        <begin position="694"/>
        <end position="706"/>
    </location>
</feature>
<feature type="region of interest" description="Disordered" evidence="9">
    <location>
        <begin position="1371"/>
        <end position="1482"/>
    </location>
</feature>
<protein>
    <recommendedName>
        <fullName evidence="3">Conserved oligomeric Golgi complex subunit 8</fullName>
    </recommendedName>
    <alternativeName>
        <fullName evidence="8">Component of oligomeric Golgi complex 8</fullName>
    </alternativeName>
</protein>
<dbReference type="SUPFAM" id="SSF74788">
    <property type="entry name" value="Cullin repeat-like"/>
    <property type="match status" value="1"/>
</dbReference>
<feature type="compositionally biased region" description="Basic and acidic residues" evidence="9">
    <location>
        <begin position="1202"/>
        <end position="1220"/>
    </location>
</feature>
<feature type="region of interest" description="Disordered" evidence="9">
    <location>
        <begin position="1121"/>
        <end position="1170"/>
    </location>
</feature>
<evidence type="ECO:0000256" key="3">
    <source>
        <dbReference type="ARBA" id="ARBA00020983"/>
    </source>
</evidence>
<feature type="compositionally biased region" description="Polar residues" evidence="9">
    <location>
        <begin position="1320"/>
        <end position="1336"/>
    </location>
</feature>
<dbReference type="GO" id="GO:0015031">
    <property type="term" value="P:protein transport"/>
    <property type="evidence" value="ECO:0007669"/>
    <property type="project" value="UniProtKB-KW"/>
</dbReference>
<feature type="compositionally biased region" description="Polar residues" evidence="9">
    <location>
        <begin position="1907"/>
        <end position="1917"/>
    </location>
</feature>
<organism evidence="10">
    <name type="scientific">Mesocestoides corti</name>
    <name type="common">Flatworm</name>
    <dbReference type="NCBI Taxonomy" id="53468"/>
    <lineage>
        <taxon>Eukaryota</taxon>
        <taxon>Metazoa</taxon>
        <taxon>Spiralia</taxon>
        <taxon>Lophotrochozoa</taxon>
        <taxon>Platyhelminthes</taxon>
        <taxon>Cestoda</taxon>
        <taxon>Eucestoda</taxon>
        <taxon>Cyclophyllidea</taxon>
        <taxon>Mesocestoididae</taxon>
        <taxon>Mesocestoides</taxon>
    </lineage>
</organism>
<feature type="compositionally biased region" description="Basic and acidic residues" evidence="9">
    <location>
        <begin position="758"/>
        <end position="769"/>
    </location>
</feature>
<feature type="region of interest" description="Disordered" evidence="9">
    <location>
        <begin position="994"/>
        <end position="1023"/>
    </location>
</feature>
<keyword evidence="6" id="KW-0333">Golgi apparatus</keyword>
<comment type="subcellular location">
    <subcellularLocation>
        <location evidence="1">Golgi apparatus membrane</location>
        <topology evidence="1">Peripheral membrane protein</topology>
    </subcellularLocation>
</comment>
<keyword evidence="4" id="KW-0813">Transport</keyword>
<feature type="compositionally biased region" description="Basic and acidic residues" evidence="9">
    <location>
        <begin position="1753"/>
        <end position="1768"/>
    </location>
</feature>
<dbReference type="GO" id="GO:0017119">
    <property type="term" value="C:Golgi transport complex"/>
    <property type="evidence" value="ECO:0007669"/>
    <property type="project" value="InterPro"/>
</dbReference>
<evidence type="ECO:0000256" key="4">
    <source>
        <dbReference type="ARBA" id="ARBA00022448"/>
    </source>
</evidence>
<feature type="compositionally biased region" description="Polar residues" evidence="9">
    <location>
        <begin position="1515"/>
        <end position="1535"/>
    </location>
</feature>
<sequence>MKTKDSGRMDEISKSNEVTFAATDQKIELEKLIQMLLLSSDVSSNLSSDPQLVDCVSRLSVLRLDELAAIPKRIEAEEDRIRHKTEQLAVENYPIFLANANTSREVHREFISISSSNENLLANIGAVSCAAQKMFDNIGRNANAFRVAAKSVQNYAQILEFLELPQFMETCVQNGYYQDALNILNHTKQMTKKYGQTIPIVRIVGLQTQEISGQLFSQLCKQLREPITLPICLKAVIYLRQLEVFTEQELRLNFLQARSICIHEQLEVALAKPIGISNFGSSAKVPHLVGYQKAEYVAFIRAMRRIEVTRVHLFDSITQYRAIFADEETYSAHSTDPHQQPVFADMSPLYQDELPRPLRYLSANRVNGLTPANETSLFHAWLVRQVDIFLDGLIDDLTSLLHLPLLTPSEVSDRFQLAMSNDLITTEDVDVSIAFQQVHSVMTQALYFGRSFARIGCDFRPHLGAVFSRAILTYFETLMANALTELNVFLELWPWELDSSFTMQSDEISRGEVEAPSAIARYPILAFFCNRLLTSLNGLRVCCPIGLKQGVLSACTRTLHDAAESIIAAHKSRQLDTTKARKQSVHLASVFAHVLTPHLLTCLLEHVFRGDSEAHLWQLHFENPPSTAQTISQLKKQICASLFVVWGQLAYGPCQEDDGEEVEVSQPISSSGTKLSVDAPRLDELGRNHEKPTLQVTSSDSVSSTPKDVESVSEVLPVIATEVERKVPGTKTSVEGLQSNSEDEEPETMAPLTMKSDPSPEKGDLERNLSEYASVSSTDSKHERLADDLQIAPTEDQSVDGVQLRHDTTKDSLEFSPLPTQFIPIQTEESKAHDSSPSTAVDTTPPPLVSIGQGEPSPIVDIAEPSDSTSLAMNPIADSVVSTDAYEVARQFFKQAPITEPVKGLTEQFGEEVCGDGGIGEETVHQGFAEPQPILLNEGNAVAASKQSHSDVGISPVKAGVLNAMTSLQHDPMSSKSQPGRPHSRDIDNLKSEQVVGEAETEEHFHSSTVFDSLEPNEGDPSEQQALPFAQETEHQAMECVRLISDVAALTNDDSRVEASTDPSPHADPFIPELSTLLENNGSDRVVQVTRFADPFAPVIPDDQVEVGSDEHEFRIQVTRDESASFQTTDLGKEEASYGTPETKIADTEAPFDVVNSTDKPKTDDFEPFLSEPKLAPQVSAVIETFPSEVVCGNAGALIEKETSEHPHVTNDLVEKDHPAIKPPSSADSIQEGLSTKPPQLLSTDAESDVNSETPSIEHSKPESADVRHHEYDHDMPENECGMYNTVSQPSTQHSLSVDVHEVADPPSALNQPEIDEANQSNACDASSYANTSAVQPESDFRGSLRDSTEGEIWSSDRTWNADVEVEVLMPSQMDDQESEPTVVESTPLSREVVGEFDVSEKPQPSLADECRLESGSPVLEAPPCDNAKDVSPLNEAPVSVNPRAREEEEVLPPADISDVDALFRDSDYTTPSGDNERRPVHTVDIRECDSMLNVEKSSTAVCCGEDGDLWAGSVDNTGRSASSEPSKMQYSGDSESLVVREPAGRRLEGNTNDCFVSENCGSVKLTADQESNSGTVLSPETPQCVADRKTLIPSGEITSEIPFCENENEDGTGWDNEDVAWSEAGDQSDFLAHSQPEEKRFSGVDAPEQKHPDTVKVDTQKCFPDEQWEDDEPETAKHVELAQAIDSAVVYGQPTIPGAESPEIGNDPSAMWSWNPETTWGEDENAWTDGAVDNAEQPDLSPRCNIENAATESKRDQSESSLGDERSLNVGKDQSSEHRVDPSSSSLALSSPESAGGARYEVSAAPDIPASDEAANITLCATEASVSASDANPTDLEAPPSPISKLRFDESVVAESESADWGEDWPADDDAVASALDLPPTLNFDGSVEAARSSSLPVEAVGADSNAHQDASTATPSCPEDAKTLATDLTDAAGGEAWDVDF</sequence>
<evidence type="ECO:0000256" key="2">
    <source>
        <dbReference type="ARBA" id="ARBA00006419"/>
    </source>
</evidence>
<feature type="compositionally biased region" description="Polar residues" evidence="9">
    <location>
        <begin position="730"/>
        <end position="740"/>
    </location>
</feature>
<dbReference type="PANTHER" id="PTHR21311:SF0">
    <property type="entry name" value="CONSERVED OLIGOMERIC GOLGI COMPLEX SUBUNIT 8"/>
    <property type="match status" value="1"/>
</dbReference>
<evidence type="ECO:0000256" key="7">
    <source>
        <dbReference type="ARBA" id="ARBA00023136"/>
    </source>
</evidence>
<reference evidence="10" key="1">
    <citation type="submission" date="2019-11" db="UniProtKB">
        <authorList>
            <consortium name="WormBaseParasite"/>
        </authorList>
    </citation>
    <scope>IDENTIFICATION</scope>
</reference>
<feature type="region of interest" description="Disordered" evidence="9">
    <location>
        <begin position="1605"/>
        <end position="1661"/>
    </location>
</feature>
<evidence type="ECO:0000256" key="8">
    <source>
        <dbReference type="ARBA" id="ARBA00031347"/>
    </source>
</evidence>
<comment type="similarity">
    <text evidence="2">Belongs to the COG8 family.</text>
</comment>
<accession>A0A5K3EG79</accession>
<evidence type="ECO:0000256" key="1">
    <source>
        <dbReference type="ARBA" id="ARBA00004395"/>
    </source>
</evidence>
<feature type="compositionally biased region" description="Basic and acidic residues" evidence="9">
    <location>
        <begin position="1339"/>
        <end position="1349"/>
    </location>
</feature>
<dbReference type="PANTHER" id="PTHR21311">
    <property type="entry name" value="CONSERVED OLIGOMERIC GOLGI COMPLEX COMPONENT 8"/>
    <property type="match status" value="1"/>
</dbReference>
<feature type="compositionally biased region" description="Basic and acidic residues" evidence="9">
    <location>
        <begin position="1636"/>
        <end position="1660"/>
    </location>
</feature>
<evidence type="ECO:0000256" key="6">
    <source>
        <dbReference type="ARBA" id="ARBA00023034"/>
    </source>
</evidence>
<feature type="region of interest" description="Disordered" evidence="9">
    <location>
        <begin position="1514"/>
        <end position="1541"/>
    </location>
</feature>
<evidence type="ECO:0000313" key="10">
    <source>
        <dbReference type="WBParaSite" id="MCU_000297-RA"/>
    </source>
</evidence>
<dbReference type="InterPro" id="IPR016159">
    <property type="entry name" value="Cullin_repeat-like_dom_sf"/>
</dbReference>
<feature type="compositionally biased region" description="Acidic residues" evidence="9">
    <location>
        <begin position="1607"/>
        <end position="1621"/>
    </location>
</feature>
<evidence type="ECO:0000256" key="9">
    <source>
        <dbReference type="SAM" id="MobiDB-lite"/>
    </source>
</evidence>
<feature type="compositionally biased region" description="Polar residues" evidence="9">
    <location>
        <begin position="1285"/>
        <end position="1296"/>
    </location>
</feature>
<evidence type="ECO:0000256" key="5">
    <source>
        <dbReference type="ARBA" id="ARBA00022927"/>
    </source>
</evidence>
<proteinExistence type="inferred from homology"/>
<feature type="region of interest" description="Disordered" evidence="9">
    <location>
        <begin position="1320"/>
        <end position="1358"/>
    </location>
</feature>
<feature type="compositionally biased region" description="Basic and acidic residues" evidence="9">
    <location>
        <begin position="680"/>
        <end position="692"/>
    </location>
</feature>
<feature type="compositionally biased region" description="Basic and acidic residues" evidence="9">
    <location>
        <begin position="1256"/>
        <end position="1277"/>
    </location>
</feature>
<feature type="compositionally biased region" description="Low complexity" evidence="9">
    <location>
        <begin position="1783"/>
        <end position="1796"/>
    </location>
</feature>
<dbReference type="InterPro" id="IPR007255">
    <property type="entry name" value="COG8"/>
</dbReference>
<dbReference type="Pfam" id="PF04124">
    <property type="entry name" value="Dor1"/>
    <property type="match status" value="2"/>
</dbReference>